<dbReference type="AlphaFoldDB" id="V5HIE2"/>
<dbReference type="Pfam" id="PF03079">
    <property type="entry name" value="ARD"/>
    <property type="match status" value="1"/>
</dbReference>
<keyword evidence="11 12" id="KW-0539">Nucleus</keyword>
<evidence type="ECO:0000256" key="4">
    <source>
        <dbReference type="ARBA" id="ARBA00022596"/>
    </source>
</evidence>
<dbReference type="EC" id="1.13.11.53" evidence="12"/>
<comment type="similarity">
    <text evidence="12">Belongs to the acireductone dioxygenase (ARD) family.</text>
</comment>
<keyword evidence="5 12" id="KW-0028">Amino-acid biosynthesis</keyword>
<organism evidence="14">
    <name type="scientific">Ixodes ricinus</name>
    <name type="common">Common tick</name>
    <name type="synonym">Acarus ricinus</name>
    <dbReference type="NCBI Taxonomy" id="34613"/>
    <lineage>
        <taxon>Eukaryota</taxon>
        <taxon>Metazoa</taxon>
        <taxon>Ecdysozoa</taxon>
        <taxon>Arthropoda</taxon>
        <taxon>Chelicerata</taxon>
        <taxon>Arachnida</taxon>
        <taxon>Acari</taxon>
        <taxon>Parasitiformes</taxon>
        <taxon>Ixodida</taxon>
        <taxon>Ixodoidea</taxon>
        <taxon>Ixodidae</taxon>
        <taxon>Ixodinae</taxon>
        <taxon>Ixodes</taxon>
    </lineage>
</organism>
<evidence type="ECO:0000256" key="9">
    <source>
        <dbReference type="ARBA" id="ARBA00023004"/>
    </source>
</evidence>
<keyword evidence="4 12" id="KW-0533">Nickel</keyword>
<dbReference type="InterPro" id="IPR004313">
    <property type="entry name" value="ARD"/>
</dbReference>
<dbReference type="GO" id="GO:0005506">
    <property type="term" value="F:iron ion binding"/>
    <property type="evidence" value="ECO:0007669"/>
    <property type="project" value="UniProtKB-UniRule"/>
</dbReference>
<dbReference type="GO" id="GO:0016151">
    <property type="term" value="F:nickel cation binding"/>
    <property type="evidence" value="ECO:0007669"/>
    <property type="project" value="UniProtKB-UniRule"/>
</dbReference>
<dbReference type="SUPFAM" id="SSF51182">
    <property type="entry name" value="RmlC-like cupins"/>
    <property type="match status" value="1"/>
</dbReference>
<sequence>MVQAWYMDSDTTTDQREEHQLDPPVPVSIDEVRDKSGVLYWKLNADTYEQDGELEKIRKDRGYSYTDVIEISRDKLPNYEDKIKTFFQEHLHSDEEIRFILAGSGYFDVRDCEDKWIRIQVTRGDLLVLPAGIYHRFTLDKQNYIKAMRLFVGEPVWTPINRPADEHPARFQYVESLRQGITACSILNGCHSQPFTRNQAHGQASAATSTHSYVRKRSAQSPRSRRLLVSCARNVWQDRRMYSALVEKWYA</sequence>
<dbReference type="EMBL" id="GANP01001048">
    <property type="protein sequence ID" value="JAB83420.1"/>
    <property type="molecule type" value="mRNA"/>
</dbReference>
<dbReference type="GO" id="GO:0010309">
    <property type="term" value="F:acireductone dioxygenase [iron(II)-requiring] activity"/>
    <property type="evidence" value="ECO:0007669"/>
    <property type="project" value="UniProtKB-UniRule"/>
</dbReference>
<dbReference type="HAMAP" id="MF_03154">
    <property type="entry name" value="Salvage_MtnD_euk"/>
    <property type="match status" value="1"/>
</dbReference>
<evidence type="ECO:0000256" key="10">
    <source>
        <dbReference type="ARBA" id="ARBA00023167"/>
    </source>
</evidence>
<dbReference type="UniPathway" id="UPA00904">
    <property type="reaction ID" value="UER00878"/>
</dbReference>
<proteinExistence type="evidence at transcript level"/>
<feature type="binding site" evidence="12">
    <location>
        <position position="90"/>
    </location>
    <ligand>
        <name>Ni(2+)</name>
        <dbReference type="ChEBI" id="CHEBI:49786"/>
        <note>for nickel-dependent acireductone dioxygenase activity</note>
    </ligand>
</feature>
<dbReference type="PANTHER" id="PTHR23418">
    <property type="entry name" value="ACIREDUCTONE DIOXYGENASE"/>
    <property type="match status" value="1"/>
</dbReference>
<evidence type="ECO:0000256" key="5">
    <source>
        <dbReference type="ARBA" id="ARBA00022605"/>
    </source>
</evidence>
<dbReference type="PANTHER" id="PTHR23418:SF0">
    <property type="entry name" value="ACIREDUCTONE DIOXYGENASE"/>
    <property type="match status" value="1"/>
</dbReference>
<keyword evidence="10 12" id="KW-0486">Methionine biosynthesis</keyword>
<dbReference type="CDD" id="cd02232">
    <property type="entry name" value="cupin_ARD"/>
    <property type="match status" value="1"/>
</dbReference>
<comment type="pathway">
    <text evidence="12">Amino-acid biosynthesis; L-methionine biosynthesis via salvage pathway; L-methionine from S-methyl-5-thio-alpha-D-ribose 1-phosphate: step 5/6.</text>
</comment>
<feature type="region of interest" description="Disordered" evidence="13">
    <location>
        <begin position="1"/>
        <end position="21"/>
    </location>
</feature>
<comment type="function">
    <text evidence="12">Catalyzes 2 different reactions between oxygen and the acireductone 1,2-dihydroxy-3-keto-5-methylthiopentene (DHK-MTPene) depending upon the metal bound in the active site. Fe-containing acireductone dioxygenase (Fe-ARD) produces formate and 2-keto-4-methylthiobutyrate (KMTB), the alpha-ketoacid precursor of methionine in the methionine recycle pathway. Ni-containing acireductone dioxygenase (Ni-ARD) produces methylthiopropionate, carbon monoxide and formate, and does not lie on the methionine recycle pathway.</text>
</comment>
<evidence type="ECO:0000256" key="3">
    <source>
        <dbReference type="ARBA" id="ARBA00022490"/>
    </source>
</evidence>
<dbReference type="GO" id="GO:0005737">
    <property type="term" value="C:cytoplasm"/>
    <property type="evidence" value="ECO:0007669"/>
    <property type="project" value="UniProtKB-SubCell"/>
</dbReference>
<protein>
    <recommendedName>
        <fullName evidence="12">Acireductone dioxygenase</fullName>
    </recommendedName>
    <alternativeName>
        <fullName evidence="12">Acireductone dioxygenase (Fe(2+)-requiring)</fullName>
        <shortName evidence="12">ARD'</shortName>
        <shortName evidence="12">Fe-ARD</shortName>
        <ecNumber evidence="12">1.13.11.54</ecNumber>
    </alternativeName>
    <alternativeName>
        <fullName evidence="12">Acireductone dioxygenase (Ni(2+)-requiring)</fullName>
        <shortName evidence="12">ARD</shortName>
        <shortName evidence="12">Ni-ARD</shortName>
        <ecNumber evidence="12">1.13.11.53</ecNumber>
    </alternativeName>
</protein>
<evidence type="ECO:0000256" key="6">
    <source>
        <dbReference type="ARBA" id="ARBA00022723"/>
    </source>
</evidence>
<dbReference type="InterPro" id="IPR011051">
    <property type="entry name" value="RmlC_Cupin_sf"/>
</dbReference>
<comment type="cofactor">
    <cofactor evidence="12">
        <name>Fe(2+)</name>
        <dbReference type="ChEBI" id="CHEBI:29033"/>
    </cofactor>
    <cofactor evidence="12">
        <name>Ni(2+)</name>
        <dbReference type="ChEBI" id="CHEBI:49786"/>
    </cofactor>
    <text evidence="12">Binds either 1 Fe or Ni cation per monomer. Iron-binding promotes an acireductone dioxygenase reaction producing 2-keto-4-methylthiobutyrate, while nickel-binding promotes an acireductone dioxygenase reaction producing 3-(methylsulfanyl)propanoate.</text>
</comment>
<keyword evidence="9 12" id="KW-0408">Iron</keyword>
<dbReference type="EC" id="1.13.11.54" evidence="12"/>
<feature type="binding site" evidence="12">
    <location>
        <position position="92"/>
    </location>
    <ligand>
        <name>Fe(2+)</name>
        <dbReference type="ChEBI" id="CHEBI:29033"/>
        <note>for iron-dependent acireductone dioxygenase activity</note>
    </ligand>
</feature>
<comment type="catalytic activity">
    <reaction evidence="1 12">
        <text>1,2-dihydroxy-5-(methylsulfanyl)pent-1-en-3-one + O2 = 4-methylsulfanyl-2-oxobutanoate + formate + 2 H(+)</text>
        <dbReference type="Rhea" id="RHEA:24504"/>
        <dbReference type="ChEBI" id="CHEBI:15378"/>
        <dbReference type="ChEBI" id="CHEBI:15379"/>
        <dbReference type="ChEBI" id="CHEBI:15740"/>
        <dbReference type="ChEBI" id="CHEBI:16723"/>
        <dbReference type="ChEBI" id="CHEBI:49252"/>
        <dbReference type="EC" id="1.13.11.54"/>
    </reaction>
</comment>
<dbReference type="InterPro" id="IPR014710">
    <property type="entry name" value="RmlC-like_jellyroll"/>
</dbReference>
<comment type="catalytic activity">
    <reaction evidence="12">
        <text>1,2-dihydroxy-5-(methylsulfanyl)pent-1-en-3-one + O2 = 3-(methylsulfanyl)propanoate + CO + formate + 2 H(+)</text>
        <dbReference type="Rhea" id="RHEA:14161"/>
        <dbReference type="ChEBI" id="CHEBI:15378"/>
        <dbReference type="ChEBI" id="CHEBI:15379"/>
        <dbReference type="ChEBI" id="CHEBI:15740"/>
        <dbReference type="ChEBI" id="CHEBI:17245"/>
        <dbReference type="ChEBI" id="CHEBI:49016"/>
        <dbReference type="ChEBI" id="CHEBI:49252"/>
        <dbReference type="EC" id="1.13.11.53"/>
    </reaction>
</comment>
<accession>V5HIE2</accession>
<dbReference type="GO" id="GO:0005886">
    <property type="term" value="C:plasma membrane"/>
    <property type="evidence" value="ECO:0007669"/>
    <property type="project" value="UniProtKB-SubCell"/>
</dbReference>
<reference evidence="14" key="1">
    <citation type="journal article" date="2015" name="Sci. Rep.">
        <title>Tissue- and time-dependent transcription in Ixodes ricinus salivary glands and midguts when blood feeding on the vertebrate host.</title>
        <authorList>
            <person name="Kotsyfakis M."/>
            <person name="Schwarz A."/>
            <person name="Erhart J."/>
            <person name="Ribeiro J.M."/>
        </authorList>
    </citation>
    <scope>NUCLEOTIDE SEQUENCE</scope>
    <source>
        <tissue evidence="14">Salivary gland and midgut</tissue>
    </source>
</reference>
<feature type="binding site" evidence="12">
    <location>
        <position position="90"/>
    </location>
    <ligand>
        <name>Fe(2+)</name>
        <dbReference type="ChEBI" id="CHEBI:29033"/>
        <note>for iron-dependent acireductone dioxygenase activity</note>
    </ligand>
</feature>
<dbReference type="GO" id="GO:0005634">
    <property type="term" value="C:nucleus"/>
    <property type="evidence" value="ECO:0007669"/>
    <property type="project" value="UniProtKB-SubCell"/>
</dbReference>
<evidence type="ECO:0000256" key="1">
    <source>
        <dbReference type="ARBA" id="ARBA00000428"/>
    </source>
</evidence>
<dbReference type="FunFam" id="2.60.120.10:FF:000031">
    <property type="entry name" value="1,2-dihydroxy-3-keto-5-methylthiopentene dioxygenase"/>
    <property type="match status" value="1"/>
</dbReference>
<keyword evidence="7 12" id="KW-0223">Dioxygenase</keyword>
<evidence type="ECO:0000256" key="11">
    <source>
        <dbReference type="ARBA" id="ARBA00023242"/>
    </source>
</evidence>
<evidence type="ECO:0000256" key="12">
    <source>
        <dbReference type="HAMAP-Rule" id="MF_03154"/>
    </source>
</evidence>
<dbReference type="Gene3D" id="2.60.120.10">
    <property type="entry name" value="Jelly Rolls"/>
    <property type="match status" value="1"/>
</dbReference>
<comment type="subcellular location">
    <subcellularLocation>
        <location evidence="2">Cell membrane</location>
        <topology evidence="2">Peripheral membrane protein</topology>
        <orientation evidence="2">Cytoplasmic side</orientation>
    </subcellularLocation>
    <subcellularLocation>
        <location evidence="12">Cytoplasm</location>
    </subcellularLocation>
    <subcellularLocation>
        <location evidence="12">Nucleus</location>
    </subcellularLocation>
</comment>
<name>V5HIE2_IXORI</name>
<evidence type="ECO:0000256" key="8">
    <source>
        <dbReference type="ARBA" id="ARBA00023002"/>
    </source>
</evidence>
<keyword evidence="6 12" id="KW-0479">Metal-binding</keyword>
<feature type="binding site" evidence="12">
    <location>
        <position position="96"/>
    </location>
    <ligand>
        <name>Ni(2+)</name>
        <dbReference type="ChEBI" id="CHEBI:49786"/>
        <note>for nickel-dependent acireductone dioxygenase activity</note>
    </ligand>
</feature>
<evidence type="ECO:0000256" key="7">
    <source>
        <dbReference type="ARBA" id="ARBA00022964"/>
    </source>
</evidence>
<dbReference type="GO" id="GO:0019509">
    <property type="term" value="P:L-methionine salvage from methylthioadenosine"/>
    <property type="evidence" value="ECO:0007669"/>
    <property type="project" value="UniProtKB-UniRule"/>
</dbReference>
<keyword evidence="8 12" id="KW-0560">Oxidoreductase</keyword>
<feature type="binding site" evidence="12">
    <location>
        <position position="135"/>
    </location>
    <ligand>
        <name>Fe(2+)</name>
        <dbReference type="ChEBI" id="CHEBI:29033"/>
        <note>for iron-dependent acireductone dioxygenase activity</note>
    </ligand>
</feature>
<evidence type="ECO:0000256" key="13">
    <source>
        <dbReference type="SAM" id="MobiDB-lite"/>
    </source>
</evidence>
<feature type="binding site" evidence="12">
    <location>
        <position position="92"/>
    </location>
    <ligand>
        <name>Ni(2+)</name>
        <dbReference type="ChEBI" id="CHEBI:49786"/>
        <note>for nickel-dependent acireductone dioxygenase activity</note>
    </ligand>
</feature>
<dbReference type="InterPro" id="IPR027496">
    <property type="entry name" value="ARD_euk"/>
</dbReference>
<dbReference type="GO" id="GO:0010308">
    <property type="term" value="F:acireductone dioxygenase (Ni2+-requiring) activity"/>
    <property type="evidence" value="ECO:0007669"/>
    <property type="project" value="UniProtKB-UniRule"/>
</dbReference>
<feature type="binding site" evidence="12">
    <location>
        <position position="96"/>
    </location>
    <ligand>
        <name>Fe(2+)</name>
        <dbReference type="ChEBI" id="CHEBI:29033"/>
        <note>for iron-dependent acireductone dioxygenase activity</note>
    </ligand>
</feature>
<evidence type="ECO:0000256" key="2">
    <source>
        <dbReference type="ARBA" id="ARBA00004413"/>
    </source>
</evidence>
<feature type="binding site" evidence="12">
    <location>
        <position position="135"/>
    </location>
    <ligand>
        <name>Ni(2+)</name>
        <dbReference type="ChEBI" id="CHEBI:49786"/>
        <note>for nickel-dependent acireductone dioxygenase activity</note>
    </ligand>
</feature>
<evidence type="ECO:0000313" key="14">
    <source>
        <dbReference type="EMBL" id="JAB83420.1"/>
    </source>
</evidence>
<keyword evidence="3 12" id="KW-0963">Cytoplasm</keyword>